<dbReference type="GO" id="GO:0016020">
    <property type="term" value="C:membrane"/>
    <property type="evidence" value="ECO:0007669"/>
    <property type="project" value="UniProtKB-SubCell"/>
</dbReference>
<feature type="transmembrane region" description="Helical" evidence="5">
    <location>
        <begin position="285"/>
        <end position="304"/>
    </location>
</feature>
<gene>
    <name evidence="6" type="ORF">H696_01800</name>
</gene>
<feature type="transmembrane region" description="Helical" evidence="5">
    <location>
        <begin position="107"/>
        <end position="126"/>
    </location>
</feature>
<evidence type="ECO:0000256" key="5">
    <source>
        <dbReference type="SAM" id="Phobius"/>
    </source>
</evidence>
<dbReference type="Proteomes" id="UP000030693">
    <property type="component" value="Unassembled WGS sequence"/>
</dbReference>
<comment type="subcellular location">
    <subcellularLocation>
        <location evidence="1">Membrane</location>
        <topology evidence="1">Multi-pass membrane protein</topology>
    </subcellularLocation>
</comment>
<feature type="transmembrane region" description="Helical" evidence="5">
    <location>
        <begin position="202"/>
        <end position="221"/>
    </location>
</feature>
<dbReference type="RefSeq" id="XP_009493982.1">
    <property type="nucleotide sequence ID" value="XM_009495707.1"/>
</dbReference>
<dbReference type="OMA" id="VWMLINC"/>
<feature type="transmembrane region" description="Helical" evidence="5">
    <location>
        <begin position="138"/>
        <end position="156"/>
    </location>
</feature>
<organism evidence="6">
    <name type="scientific">Fonticula alba</name>
    <name type="common">Slime mold</name>
    <dbReference type="NCBI Taxonomy" id="691883"/>
    <lineage>
        <taxon>Eukaryota</taxon>
        <taxon>Rotosphaerida</taxon>
        <taxon>Fonticulaceae</taxon>
        <taxon>Fonticula</taxon>
    </lineage>
</organism>
<dbReference type="eggNOG" id="KOG1444">
    <property type="taxonomic scope" value="Eukaryota"/>
</dbReference>
<evidence type="ECO:0008006" key="8">
    <source>
        <dbReference type="Google" id="ProtNLM"/>
    </source>
</evidence>
<feature type="transmembrane region" description="Helical" evidence="5">
    <location>
        <begin position="233"/>
        <end position="254"/>
    </location>
</feature>
<dbReference type="STRING" id="691883.A0A058ZDE0"/>
<dbReference type="EMBL" id="KB932202">
    <property type="protein sequence ID" value="KCV72404.1"/>
    <property type="molecule type" value="Genomic_DNA"/>
</dbReference>
<dbReference type="OrthoDB" id="417037at2759"/>
<sequence length="356" mass="38828">MAKNLSSPASASAWGKIEPAVALASYFIISILMTLLNKLVVARYVHGFHLTLLATQNFTCTVLLLLAKFFGIVNFRSLTMTHVKLWMPLVLLVVIMLYTGTKSLQHLSIHVFTIFKNLAIIFVAYGEKVIFRSKVTPMMLVSFALMVFSAIAAAGTDLTFDLVGYSWMISNGLASAVYTLSLRSIITRVRFADLDSVFYNNMLSWPVMATGGLLLEFPAVVEFFKRPDWGLGLFWIITSGAMSFFIGYCSIWCIRCTSSTTHSMAGALNKLPPPPPPPLIFDRDAVTVGTVLSIILGFISGLVYTQARLNMKKEADNTISTKPSGLMAPSSGNPLDISKSSIEGSPVLPLAKALTS</sequence>
<feature type="transmembrane region" description="Helical" evidence="5">
    <location>
        <begin position="20"/>
        <end position="41"/>
    </location>
</feature>
<proteinExistence type="predicted"/>
<evidence type="ECO:0000256" key="4">
    <source>
        <dbReference type="ARBA" id="ARBA00023136"/>
    </source>
</evidence>
<keyword evidence="2 5" id="KW-0812">Transmembrane</keyword>
<dbReference type="AlphaFoldDB" id="A0A058ZDE0"/>
<dbReference type="InterPro" id="IPR050186">
    <property type="entry name" value="TPT_transporter"/>
</dbReference>
<evidence type="ECO:0000313" key="7">
    <source>
        <dbReference type="Proteomes" id="UP000030693"/>
    </source>
</evidence>
<feature type="transmembrane region" description="Helical" evidence="5">
    <location>
        <begin position="83"/>
        <end position="101"/>
    </location>
</feature>
<protein>
    <recommendedName>
        <fullName evidence="8">Sugar phosphate transporter domain-containing protein</fullName>
    </recommendedName>
</protein>
<reference evidence="6" key="1">
    <citation type="submission" date="2013-04" db="EMBL/GenBank/DDBJ databases">
        <title>The Genome Sequence of Fonticula alba ATCC 38817.</title>
        <authorList>
            <consortium name="The Broad Institute Genomics Platform"/>
            <person name="Russ C."/>
            <person name="Cuomo C."/>
            <person name="Burger G."/>
            <person name="Gray M.W."/>
            <person name="Holland P.W.H."/>
            <person name="King N."/>
            <person name="Lang F.B.F."/>
            <person name="Roger A.J."/>
            <person name="Ruiz-Trillo I."/>
            <person name="Brown M."/>
            <person name="Walker B."/>
            <person name="Young S."/>
            <person name="Zeng Q."/>
            <person name="Gargeya S."/>
            <person name="Fitzgerald M."/>
            <person name="Haas B."/>
            <person name="Abouelleil A."/>
            <person name="Allen A.W."/>
            <person name="Alvarado L."/>
            <person name="Arachchi H.M."/>
            <person name="Berlin A.M."/>
            <person name="Chapman S.B."/>
            <person name="Gainer-Dewar J."/>
            <person name="Goldberg J."/>
            <person name="Griggs A."/>
            <person name="Gujja S."/>
            <person name="Hansen M."/>
            <person name="Howarth C."/>
            <person name="Imamovic A."/>
            <person name="Ireland A."/>
            <person name="Larimer J."/>
            <person name="McCowan C."/>
            <person name="Murphy C."/>
            <person name="Pearson M."/>
            <person name="Poon T.W."/>
            <person name="Priest M."/>
            <person name="Roberts A."/>
            <person name="Saif S."/>
            <person name="Shea T."/>
            <person name="Sisk P."/>
            <person name="Sykes S."/>
            <person name="Wortman J."/>
            <person name="Nusbaum C."/>
            <person name="Birren B."/>
        </authorList>
    </citation>
    <scope>NUCLEOTIDE SEQUENCE [LARGE SCALE GENOMIC DNA]</scope>
    <source>
        <strain evidence="6">ATCC 38817</strain>
    </source>
</reference>
<keyword evidence="4 5" id="KW-0472">Membrane</keyword>
<keyword evidence="3 5" id="KW-1133">Transmembrane helix</keyword>
<dbReference type="PANTHER" id="PTHR11132">
    <property type="entry name" value="SOLUTE CARRIER FAMILY 35"/>
    <property type="match status" value="1"/>
</dbReference>
<accession>A0A058ZDE0</accession>
<dbReference type="GeneID" id="20526525"/>
<evidence type="ECO:0000256" key="1">
    <source>
        <dbReference type="ARBA" id="ARBA00004141"/>
    </source>
</evidence>
<feature type="transmembrane region" description="Helical" evidence="5">
    <location>
        <begin position="47"/>
        <end position="71"/>
    </location>
</feature>
<evidence type="ECO:0000313" key="6">
    <source>
        <dbReference type="EMBL" id="KCV72404.1"/>
    </source>
</evidence>
<keyword evidence="7" id="KW-1185">Reference proteome</keyword>
<evidence type="ECO:0000256" key="3">
    <source>
        <dbReference type="ARBA" id="ARBA00022989"/>
    </source>
</evidence>
<evidence type="ECO:0000256" key="2">
    <source>
        <dbReference type="ARBA" id="ARBA00022692"/>
    </source>
</evidence>
<name>A0A058ZDE0_FONAL</name>